<keyword evidence="1" id="KW-0805">Transcription regulation</keyword>
<dbReference type="PANTHER" id="PTHR42756">
    <property type="entry name" value="TRANSCRIPTIONAL REGULATOR, MARR"/>
    <property type="match status" value="1"/>
</dbReference>
<name>A0A4Z0QYT2_9FIRM</name>
<dbReference type="EMBL" id="SPQQ01000020">
    <property type="protein sequence ID" value="TGE35103.1"/>
    <property type="molecule type" value="Genomic_DNA"/>
</dbReference>
<reference evidence="5 6" key="1">
    <citation type="submission" date="2019-03" db="EMBL/GenBank/DDBJ databases">
        <title>Draft Genome Sequence of Desulfosporosinus fructosivorans Strain 63.6F, Isolated from Marine Sediment in the Baltic Sea.</title>
        <authorList>
            <person name="Hausmann B."/>
            <person name="Vandieken V."/>
            <person name="Pjevac P."/>
            <person name="Schreck K."/>
            <person name="Herbold C.W."/>
            <person name="Loy A."/>
        </authorList>
    </citation>
    <scope>NUCLEOTIDE SEQUENCE [LARGE SCALE GENOMIC DNA]</scope>
    <source>
        <strain evidence="5 6">63.6F</strain>
    </source>
</reference>
<keyword evidence="2" id="KW-0238">DNA-binding</keyword>
<dbReference type="Gene3D" id="1.10.10.10">
    <property type="entry name" value="Winged helix-like DNA-binding domain superfamily/Winged helix DNA-binding domain"/>
    <property type="match status" value="1"/>
</dbReference>
<evidence type="ECO:0000259" key="4">
    <source>
        <dbReference type="PROSITE" id="PS50995"/>
    </source>
</evidence>
<dbReference type="PRINTS" id="PR00598">
    <property type="entry name" value="HTHMARR"/>
</dbReference>
<sequence>MRRVHRYYESSFSQYGITPAQFYVLSAVWENDGLKFKDLAKSLDMDGSTLTSILDRLERQDMLERRDDPNDKRSLLVFLKEKAKLSIVEITCLAEKLNQEIKERFSDEDFATFEKVLEKLSQD</sequence>
<dbReference type="SUPFAM" id="SSF46785">
    <property type="entry name" value="Winged helix' DNA-binding domain"/>
    <property type="match status" value="1"/>
</dbReference>
<evidence type="ECO:0000313" key="6">
    <source>
        <dbReference type="Proteomes" id="UP000298460"/>
    </source>
</evidence>
<dbReference type="InterPro" id="IPR000835">
    <property type="entry name" value="HTH_MarR-typ"/>
</dbReference>
<dbReference type="InterPro" id="IPR036390">
    <property type="entry name" value="WH_DNA-bd_sf"/>
</dbReference>
<gene>
    <name evidence="5" type="ORF">E4K67_27230</name>
</gene>
<keyword evidence="6" id="KW-1185">Reference proteome</keyword>
<dbReference type="InterPro" id="IPR036388">
    <property type="entry name" value="WH-like_DNA-bd_sf"/>
</dbReference>
<evidence type="ECO:0000256" key="2">
    <source>
        <dbReference type="ARBA" id="ARBA00023125"/>
    </source>
</evidence>
<dbReference type="Proteomes" id="UP000298460">
    <property type="component" value="Unassembled WGS sequence"/>
</dbReference>
<dbReference type="PANTHER" id="PTHR42756:SF1">
    <property type="entry name" value="TRANSCRIPTIONAL REPRESSOR OF EMRAB OPERON"/>
    <property type="match status" value="1"/>
</dbReference>
<dbReference type="SMART" id="SM00347">
    <property type="entry name" value="HTH_MARR"/>
    <property type="match status" value="1"/>
</dbReference>
<dbReference type="PROSITE" id="PS50995">
    <property type="entry name" value="HTH_MARR_2"/>
    <property type="match status" value="1"/>
</dbReference>
<accession>A0A4Z0QYT2</accession>
<evidence type="ECO:0000256" key="3">
    <source>
        <dbReference type="ARBA" id="ARBA00023163"/>
    </source>
</evidence>
<proteinExistence type="predicted"/>
<keyword evidence="3" id="KW-0804">Transcription</keyword>
<evidence type="ECO:0000313" key="5">
    <source>
        <dbReference type="EMBL" id="TGE35103.1"/>
    </source>
</evidence>
<dbReference type="AlphaFoldDB" id="A0A4Z0QYT2"/>
<dbReference type="GO" id="GO:0003677">
    <property type="term" value="F:DNA binding"/>
    <property type="evidence" value="ECO:0007669"/>
    <property type="project" value="UniProtKB-KW"/>
</dbReference>
<comment type="caution">
    <text evidence="5">The sequence shown here is derived from an EMBL/GenBank/DDBJ whole genome shotgun (WGS) entry which is preliminary data.</text>
</comment>
<feature type="domain" description="HTH marR-type" evidence="4">
    <location>
        <begin position="1"/>
        <end position="122"/>
    </location>
</feature>
<organism evidence="5 6">
    <name type="scientific">Desulfosporosinus fructosivorans</name>
    <dbReference type="NCBI Taxonomy" id="2018669"/>
    <lineage>
        <taxon>Bacteria</taxon>
        <taxon>Bacillati</taxon>
        <taxon>Bacillota</taxon>
        <taxon>Clostridia</taxon>
        <taxon>Eubacteriales</taxon>
        <taxon>Desulfitobacteriaceae</taxon>
        <taxon>Desulfosporosinus</taxon>
    </lineage>
</organism>
<evidence type="ECO:0000256" key="1">
    <source>
        <dbReference type="ARBA" id="ARBA00023015"/>
    </source>
</evidence>
<dbReference type="GO" id="GO:0003700">
    <property type="term" value="F:DNA-binding transcription factor activity"/>
    <property type="evidence" value="ECO:0007669"/>
    <property type="project" value="InterPro"/>
</dbReference>
<dbReference type="Pfam" id="PF01047">
    <property type="entry name" value="MarR"/>
    <property type="match status" value="1"/>
</dbReference>
<protein>
    <submittedName>
        <fullName evidence="5">MarR family transcriptional regulator</fullName>
    </submittedName>
</protein>
<dbReference type="OrthoDB" id="197807at2"/>